<feature type="region of interest" description="Disordered" evidence="1">
    <location>
        <begin position="681"/>
        <end position="739"/>
    </location>
</feature>
<feature type="domain" description="Dystroglycan-type cadherin-like" evidence="2">
    <location>
        <begin position="24"/>
        <end position="119"/>
    </location>
</feature>
<keyword evidence="4" id="KW-1185">Reference proteome</keyword>
<organism evidence="3 4">
    <name type="scientific">Lentinus tigrinus ALCF2SS1-6</name>
    <dbReference type="NCBI Taxonomy" id="1328759"/>
    <lineage>
        <taxon>Eukaryota</taxon>
        <taxon>Fungi</taxon>
        <taxon>Dikarya</taxon>
        <taxon>Basidiomycota</taxon>
        <taxon>Agaricomycotina</taxon>
        <taxon>Agaricomycetes</taxon>
        <taxon>Polyporales</taxon>
        <taxon>Polyporaceae</taxon>
        <taxon>Lentinus</taxon>
    </lineage>
</organism>
<dbReference type="EMBL" id="ML122273">
    <property type="protein sequence ID" value="RPD58719.1"/>
    <property type="molecule type" value="Genomic_DNA"/>
</dbReference>
<dbReference type="AlphaFoldDB" id="A0A5C2S6K0"/>
<name>A0A5C2S6K0_9APHY</name>
<sequence>MSALHVAIFAAMEDLEGIIGTVVSVSYPLDEQLPPIARISTPYSWTFSSDTFSAGTALTYSASTPEWLHFDNNTRTLSGTPSEDDEGTPEITITASHPNSLESASSTVSLCVTPYPGPELNIPIEQQFVAKNPSLSSVFLISNNSALHGEHPALRVPPKWSFSVGFEYDTFSAKNNMYYAARQANGHPLPTWIKFNEHAVTFDGVAPPPQNLTGPHTVSLVLHASDQKGYSASSVTFDIVVAAHDFSLAMDSLPTINVTAGQSFSLTLNSAVDFSGVLMDGQPVAPQNITSLDIDTSDLESWLRYDPSSKTLSGQPPSDFTRGVLPVTMTSSVNQTLQTDVTIAAVPSFFASDQLDPLLLSPGGVLTFSLVQDFSNTTGLGKTSDVELTAAFDPLEASDYLTFNPTSSTLSGTVPANISYQHISVTFTAYSHITHSTSHTTLPVSLSPGDFDNQHNKKGHGGLSPAAREKLILGLKIAFGIICGFVNFAIIFAILRCCSHVPDTAVVGEEAGRAWTDEEKKWYGIGIEVNGEKCQPPSRGYGWSEGIVAPTRSPSKQLHDDGLGATLARVLTRTLSNISRDRSPLSPVGHPQSPGVMKKAEFMGKVRATARIVSDKYRRVVSGPKRPVISKPTLITTNDNPLGLPLRTDIDGLPFANPSGLLSVRDLRTFDDTATSHYAPSAMTSLVESPTSSTDARSIPRRRADFAPPKLVRNPPKAHLAEADHQSMDTLSTRSSTRTHEAEAVIQHATRATSMRSGVSGYSFQTSTDAHGQTHADMARPRLVPFTSATRVPVPKLPSSFFSPDPSAPESSQAPVGAKTKRVVSQMAKVFRGTVPPQGAADNTDELRTGIEYRMLARTGERFKFSVPLVSEGGAGAARKFDVRLVSGRPLPKFIRVSSDGSRVVKDKGEERRVVDLWGVPVRADVGEYSVGVYDGKVCVGRVIVEVVERKSG</sequence>
<accession>A0A5C2S6K0</accession>
<feature type="domain" description="Dystroglycan-type cadherin-like" evidence="2">
    <location>
        <begin position="151"/>
        <end position="248"/>
    </location>
</feature>
<dbReference type="Proteomes" id="UP000313359">
    <property type="component" value="Unassembled WGS sequence"/>
</dbReference>
<feature type="compositionally biased region" description="Low complexity" evidence="1">
    <location>
        <begin position="800"/>
        <end position="812"/>
    </location>
</feature>
<evidence type="ECO:0000256" key="1">
    <source>
        <dbReference type="SAM" id="MobiDB-lite"/>
    </source>
</evidence>
<gene>
    <name evidence="3" type="ORF">L227DRAFT_586946</name>
</gene>
<dbReference type="Pfam" id="PF05345">
    <property type="entry name" value="He_PIG"/>
    <property type="match status" value="1"/>
</dbReference>
<dbReference type="GO" id="GO:0016020">
    <property type="term" value="C:membrane"/>
    <property type="evidence" value="ECO:0007669"/>
    <property type="project" value="InterPro"/>
</dbReference>
<evidence type="ECO:0000313" key="4">
    <source>
        <dbReference type="Proteomes" id="UP000313359"/>
    </source>
</evidence>
<dbReference type="InterPro" id="IPR006644">
    <property type="entry name" value="Cadg"/>
</dbReference>
<evidence type="ECO:0000259" key="2">
    <source>
        <dbReference type="SMART" id="SM00736"/>
    </source>
</evidence>
<dbReference type="GO" id="GO:0005509">
    <property type="term" value="F:calcium ion binding"/>
    <property type="evidence" value="ECO:0007669"/>
    <property type="project" value="InterPro"/>
</dbReference>
<protein>
    <recommendedName>
        <fullName evidence="2">Dystroglycan-type cadherin-like domain-containing protein</fullName>
    </recommendedName>
</protein>
<dbReference type="Gene3D" id="2.60.40.10">
    <property type="entry name" value="Immunoglobulins"/>
    <property type="match status" value="3"/>
</dbReference>
<dbReference type="InterPro" id="IPR013783">
    <property type="entry name" value="Ig-like_fold"/>
</dbReference>
<evidence type="ECO:0000313" key="3">
    <source>
        <dbReference type="EMBL" id="RPD58719.1"/>
    </source>
</evidence>
<dbReference type="InterPro" id="IPR015919">
    <property type="entry name" value="Cadherin-like_sf"/>
</dbReference>
<proteinExistence type="predicted"/>
<dbReference type="SMART" id="SM00736">
    <property type="entry name" value="CADG"/>
    <property type="match status" value="2"/>
</dbReference>
<reference evidence="3" key="1">
    <citation type="journal article" date="2018" name="Genome Biol. Evol.">
        <title>Genomics and development of Lentinus tigrinus, a white-rot wood-decaying mushroom with dimorphic fruiting bodies.</title>
        <authorList>
            <person name="Wu B."/>
            <person name="Xu Z."/>
            <person name="Knudson A."/>
            <person name="Carlson A."/>
            <person name="Chen N."/>
            <person name="Kovaka S."/>
            <person name="LaButti K."/>
            <person name="Lipzen A."/>
            <person name="Pennachio C."/>
            <person name="Riley R."/>
            <person name="Schakwitz W."/>
            <person name="Umezawa K."/>
            <person name="Ohm R.A."/>
            <person name="Grigoriev I.V."/>
            <person name="Nagy L.G."/>
            <person name="Gibbons J."/>
            <person name="Hibbett D."/>
        </authorList>
    </citation>
    <scope>NUCLEOTIDE SEQUENCE [LARGE SCALE GENOMIC DNA]</scope>
    <source>
        <strain evidence="3">ALCF2SS1-6</strain>
    </source>
</reference>
<dbReference type="OrthoDB" id="414243at2759"/>
<dbReference type="SUPFAM" id="SSF49313">
    <property type="entry name" value="Cadherin-like"/>
    <property type="match status" value="3"/>
</dbReference>
<feature type="compositionally biased region" description="Polar residues" evidence="1">
    <location>
        <begin position="681"/>
        <end position="696"/>
    </location>
</feature>
<dbReference type="STRING" id="1328759.A0A5C2S6K0"/>
<feature type="region of interest" description="Disordered" evidence="1">
    <location>
        <begin position="800"/>
        <end position="819"/>
    </location>
</feature>